<dbReference type="InterPro" id="IPR002645">
    <property type="entry name" value="STAS_dom"/>
</dbReference>
<dbReference type="SUPFAM" id="SSF52091">
    <property type="entry name" value="SpoIIaa-like"/>
    <property type="match status" value="2"/>
</dbReference>
<evidence type="ECO:0000256" key="1">
    <source>
        <dbReference type="SAM" id="MobiDB-lite"/>
    </source>
</evidence>
<evidence type="ECO:0000313" key="3">
    <source>
        <dbReference type="EMBL" id="MBB4013982.1"/>
    </source>
</evidence>
<evidence type="ECO:0000313" key="4">
    <source>
        <dbReference type="Proteomes" id="UP000561045"/>
    </source>
</evidence>
<organism evidence="3 4">
    <name type="scientific">Niveibacterium umoris</name>
    <dbReference type="NCBI Taxonomy" id="1193620"/>
    <lineage>
        <taxon>Bacteria</taxon>
        <taxon>Pseudomonadati</taxon>
        <taxon>Pseudomonadota</taxon>
        <taxon>Betaproteobacteria</taxon>
        <taxon>Rhodocyclales</taxon>
        <taxon>Rhodocyclaceae</taxon>
        <taxon>Niveibacterium</taxon>
    </lineage>
</organism>
<protein>
    <submittedName>
        <fullName evidence="3">Anti-anti-sigma regulatory factor</fullName>
    </submittedName>
</protein>
<feature type="domain" description="STAS" evidence="2">
    <location>
        <begin position="309"/>
        <end position="397"/>
    </location>
</feature>
<dbReference type="PROSITE" id="PS50801">
    <property type="entry name" value="STAS"/>
    <property type="match status" value="1"/>
</dbReference>
<gene>
    <name evidence="3" type="ORF">GGR36_003328</name>
</gene>
<dbReference type="RefSeq" id="WP_183635889.1">
    <property type="nucleotide sequence ID" value="NZ_BAABLE010000005.1"/>
</dbReference>
<sequence length="397" mass="42644">MVIPFFRKGPQPQEPAPGDAAAARPKPKSDSTSTLDFTQGDARALAVAAGKIHVDELTDADHPAVEEAAILFANASDEAAAAVLEAALDEGAASNETLWHMLFDLYRLTGRREPFEARGVGYAEQFGRSPPIWSDADASAEAPKPSSRDATPSVSLTGTLSAAAGPQFEQISKIAIKAGKLRIDLGKLRGADEAGCDVLVRGLRSLRQARVQVSLLNARNMLPMIEGQVVQGRREGQSIWLMVLELLQALSEVDRFEEVALDYAITFEESPPSYEAPAAEPGPRMKQPDAATSSPGLELVPIEEEAPAFVMEGDLTSAQAEAIRKLAKYGADRSTVEVDASRLRRMDFVTAGNLFNVLVQFQAQGKLCVFHNLNAMVAALLRVMGVHQVASMEVRAL</sequence>
<dbReference type="Pfam" id="PF13466">
    <property type="entry name" value="STAS_2"/>
    <property type="match status" value="1"/>
</dbReference>
<reference evidence="3 4" key="1">
    <citation type="submission" date="2020-08" db="EMBL/GenBank/DDBJ databases">
        <title>Genomic Encyclopedia of Type Strains, Phase IV (KMG-IV): sequencing the most valuable type-strain genomes for metagenomic binning, comparative biology and taxonomic classification.</title>
        <authorList>
            <person name="Goeker M."/>
        </authorList>
    </citation>
    <scope>NUCLEOTIDE SEQUENCE [LARGE SCALE GENOMIC DNA]</scope>
    <source>
        <strain evidence="3 4">DSM 106739</strain>
    </source>
</reference>
<dbReference type="InterPro" id="IPR058548">
    <property type="entry name" value="MlaB-like_STAS"/>
</dbReference>
<feature type="compositionally biased region" description="Low complexity" evidence="1">
    <location>
        <begin position="272"/>
        <end position="281"/>
    </location>
</feature>
<dbReference type="AlphaFoldDB" id="A0A840BQN2"/>
<comment type="caution">
    <text evidence="3">The sequence shown here is derived from an EMBL/GenBank/DDBJ whole genome shotgun (WGS) entry which is preliminary data.</text>
</comment>
<keyword evidence="4" id="KW-1185">Reference proteome</keyword>
<proteinExistence type="predicted"/>
<evidence type="ECO:0000259" key="2">
    <source>
        <dbReference type="PROSITE" id="PS50801"/>
    </source>
</evidence>
<accession>A0A840BQN2</accession>
<feature type="region of interest" description="Disordered" evidence="1">
    <location>
        <begin position="1"/>
        <end position="36"/>
    </location>
</feature>
<name>A0A840BQN2_9RHOO</name>
<feature type="region of interest" description="Disordered" evidence="1">
    <location>
        <begin position="133"/>
        <end position="153"/>
    </location>
</feature>
<dbReference type="Proteomes" id="UP000561045">
    <property type="component" value="Unassembled WGS sequence"/>
</dbReference>
<dbReference type="EMBL" id="JACIET010000002">
    <property type="protein sequence ID" value="MBB4013982.1"/>
    <property type="molecule type" value="Genomic_DNA"/>
</dbReference>
<dbReference type="InterPro" id="IPR036513">
    <property type="entry name" value="STAS_dom_sf"/>
</dbReference>
<dbReference type="Gene3D" id="3.30.750.24">
    <property type="entry name" value="STAS domain"/>
    <property type="match status" value="2"/>
</dbReference>
<feature type="region of interest" description="Disordered" evidence="1">
    <location>
        <begin position="272"/>
        <end position="294"/>
    </location>
</feature>